<dbReference type="KEGG" id="pno:SNOG_03619"/>
<dbReference type="InterPro" id="IPR050309">
    <property type="entry name" value="Type-B_Carboxylest/Lipase"/>
</dbReference>
<keyword evidence="2 3" id="KW-0378">Hydrolase</keyword>
<dbReference type="InParanoid" id="Q0UX95"/>
<accession>Q0UX95</accession>
<dbReference type="eggNOG" id="KOG1516">
    <property type="taxonomic scope" value="Eukaryota"/>
</dbReference>
<evidence type="ECO:0000256" key="3">
    <source>
        <dbReference type="RuleBase" id="RU361235"/>
    </source>
</evidence>
<dbReference type="PROSITE" id="PS00122">
    <property type="entry name" value="CARBOXYLESTERASE_B_1"/>
    <property type="match status" value="1"/>
</dbReference>
<dbReference type="GeneID" id="5971037"/>
<evidence type="ECO:0000256" key="1">
    <source>
        <dbReference type="ARBA" id="ARBA00005964"/>
    </source>
</evidence>
<dbReference type="InterPro" id="IPR019826">
    <property type="entry name" value="Carboxylesterase_B_AS"/>
</dbReference>
<dbReference type="Pfam" id="PF00135">
    <property type="entry name" value="COesterase"/>
    <property type="match status" value="1"/>
</dbReference>
<dbReference type="EC" id="3.1.1.-" evidence="3"/>
<dbReference type="GO" id="GO:0016787">
    <property type="term" value="F:hydrolase activity"/>
    <property type="evidence" value="ECO:0007669"/>
    <property type="project" value="UniProtKB-KW"/>
</dbReference>
<organism evidence="5 6">
    <name type="scientific">Phaeosphaeria nodorum (strain SN15 / ATCC MYA-4574 / FGSC 10173)</name>
    <name type="common">Glume blotch fungus</name>
    <name type="synonym">Parastagonospora nodorum</name>
    <dbReference type="NCBI Taxonomy" id="321614"/>
    <lineage>
        <taxon>Eukaryota</taxon>
        <taxon>Fungi</taxon>
        <taxon>Dikarya</taxon>
        <taxon>Ascomycota</taxon>
        <taxon>Pezizomycotina</taxon>
        <taxon>Dothideomycetes</taxon>
        <taxon>Pleosporomycetidae</taxon>
        <taxon>Pleosporales</taxon>
        <taxon>Pleosporineae</taxon>
        <taxon>Phaeosphaeriaceae</taxon>
        <taxon>Parastagonospora</taxon>
    </lineage>
</organism>
<name>Q0UX95_PHANO</name>
<evidence type="ECO:0000313" key="6">
    <source>
        <dbReference type="Proteomes" id="UP000001055"/>
    </source>
</evidence>
<feature type="chain" id="PRO_5005142559" description="Carboxylic ester hydrolase" evidence="3">
    <location>
        <begin position="20"/>
        <end position="577"/>
    </location>
</feature>
<dbReference type="InterPro" id="IPR029058">
    <property type="entry name" value="AB_hydrolase_fold"/>
</dbReference>
<reference evidence="6" key="1">
    <citation type="journal article" date="2007" name="Plant Cell">
        <title>Dothideomycete-plant interactions illuminated by genome sequencing and EST analysis of the wheat pathogen Stagonospora nodorum.</title>
        <authorList>
            <person name="Hane J.K."/>
            <person name="Lowe R.G."/>
            <person name="Solomon P.S."/>
            <person name="Tan K.C."/>
            <person name="Schoch C.L."/>
            <person name="Spatafora J.W."/>
            <person name="Crous P.W."/>
            <person name="Kodira C."/>
            <person name="Birren B.W."/>
            <person name="Galagan J.E."/>
            <person name="Torriani S.F."/>
            <person name="McDonald B.A."/>
            <person name="Oliver R.P."/>
        </authorList>
    </citation>
    <scope>NUCLEOTIDE SEQUENCE [LARGE SCALE GENOMIC DNA]</scope>
    <source>
        <strain evidence="6">SN15 / ATCC MYA-4574 / FGSC 10173</strain>
    </source>
</reference>
<evidence type="ECO:0000256" key="2">
    <source>
        <dbReference type="ARBA" id="ARBA00022801"/>
    </source>
</evidence>
<dbReference type="ESTHER" id="phano-q0ux95">
    <property type="family name" value="Fungal_carboxylesterase_lipase"/>
</dbReference>
<gene>
    <name evidence="5" type="ORF">SNOG_03619</name>
</gene>
<sequence>MANFIKVFLFVYTCAAAYADYPWTYHERHLPIVDVGYGRYQASLNGNYYNFSNIRYAEPPVGSLRFALPVSPRGRNTTVDTGSIARICPQAYPTGGRVNERYNTYYSLTGNTSIAGFENATQGFDYPRNTPSDPRATEDCLFLDVMVPREIFHARPSRRNRTKTGAAVMVWLHGGGFGAGSKYDTPAAGLISRSQIGDNEGVIYVTLNYRLGAFGWMSGPTFAKDGTPNAGLYDQRLALQWVRDNIHRFGGDPSRVTLFGESAGGGSIILQTTAFGGRRVKTPFQRAILQSPGWTPMAGNLEQEQSFRKFLDLLNVSTLGEARALPSIVLQAANELQIRTGTKGWTYGPQVDGDIIPALPSLLLAHGRYDDSIDVLVGHNGNEGFGYPVANDSAFDASMNTLFPNAPTSALDHITKVLYPPKAPSAGAIPSDYDPETSKSLIVTSYNDPQGRQALFQSDTVIKCNTHFFNDAFKGRTYAYVLSVPPALHGQDLYYVFYNGQATDVYFRPINVTLAHIMQDYWINFANYGSPNGEGLPFFPSWGQNASVQGLSHDDVGPIQDPIDVETCRWWQLGLYV</sequence>
<dbReference type="InterPro" id="IPR002018">
    <property type="entry name" value="CarbesteraseB"/>
</dbReference>
<dbReference type="AlphaFoldDB" id="Q0UX95"/>
<feature type="signal peptide" evidence="3">
    <location>
        <begin position="1"/>
        <end position="19"/>
    </location>
</feature>
<proteinExistence type="inferred from homology"/>
<feature type="domain" description="Carboxylesterase type B" evidence="4">
    <location>
        <begin position="38"/>
        <end position="543"/>
    </location>
</feature>
<keyword evidence="3" id="KW-0732">Signal</keyword>
<comment type="similarity">
    <text evidence="1 3">Belongs to the type-B carboxylesterase/lipase family.</text>
</comment>
<protein>
    <recommendedName>
        <fullName evidence="3">Carboxylic ester hydrolase</fullName>
        <ecNumber evidence="3">3.1.1.-</ecNumber>
    </recommendedName>
</protein>
<dbReference type="PANTHER" id="PTHR11559">
    <property type="entry name" value="CARBOXYLESTERASE"/>
    <property type="match status" value="1"/>
</dbReference>
<dbReference type="VEuPathDB" id="FungiDB:JI435_036190"/>
<dbReference type="Proteomes" id="UP000001055">
    <property type="component" value="Unassembled WGS sequence"/>
</dbReference>
<dbReference type="SUPFAM" id="SSF53474">
    <property type="entry name" value="alpha/beta-Hydrolases"/>
    <property type="match status" value="1"/>
</dbReference>
<dbReference type="RefSeq" id="XP_001794174.1">
    <property type="nucleotide sequence ID" value="XM_001794122.1"/>
</dbReference>
<dbReference type="HOGENOM" id="CLU_006586_10_5_1"/>
<dbReference type="FunFam" id="3.40.50.1820:FF:000499">
    <property type="entry name" value="Carboxylic ester hydrolase"/>
    <property type="match status" value="1"/>
</dbReference>
<evidence type="ECO:0000313" key="5">
    <source>
        <dbReference type="EMBL" id="EAT88824.1"/>
    </source>
</evidence>
<dbReference type="Gene3D" id="3.40.50.1820">
    <property type="entry name" value="alpha/beta hydrolase"/>
    <property type="match status" value="1"/>
</dbReference>
<dbReference type="EMBL" id="CH445329">
    <property type="protein sequence ID" value="EAT88824.1"/>
    <property type="molecule type" value="Genomic_DNA"/>
</dbReference>
<dbReference type="OMA" id="WGQFTYG"/>
<evidence type="ECO:0000259" key="4">
    <source>
        <dbReference type="Pfam" id="PF00135"/>
    </source>
</evidence>